<proteinExistence type="predicted"/>
<feature type="signal peptide" evidence="1">
    <location>
        <begin position="1"/>
        <end position="21"/>
    </location>
</feature>
<evidence type="ECO:0008006" key="4">
    <source>
        <dbReference type="Google" id="ProtNLM"/>
    </source>
</evidence>
<keyword evidence="3" id="KW-1185">Reference proteome</keyword>
<dbReference type="RefSeq" id="WP_251909108.1">
    <property type="nucleotide sequence ID" value="NZ_JAMRXG010000001.1"/>
</dbReference>
<name>A0A9X2E128_9NOCA</name>
<organism evidence="2 3">
    <name type="scientific">Nocardia pulmonis</name>
    <dbReference type="NCBI Taxonomy" id="2951408"/>
    <lineage>
        <taxon>Bacteria</taxon>
        <taxon>Bacillati</taxon>
        <taxon>Actinomycetota</taxon>
        <taxon>Actinomycetes</taxon>
        <taxon>Mycobacteriales</taxon>
        <taxon>Nocardiaceae</taxon>
        <taxon>Nocardia</taxon>
    </lineage>
</organism>
<protein>
    <recommendedName>
        <fullName evidence="4">DUF3558 domain-containing protein</fullName>
    </recommendedName>
</protein>
<comment type="caution">
    <text evidence="2">The sequence shown here is derived from an EMBL/GenBank/DDBJ whole genome shotgun (WGS) entry which is preliminary data.</text>
</comment>
<reference evidence="2" key="1">
    <citation type="submission" date="2022-06" db="EMBL/GenBank/DDBJ databases">
        <title>Novel species in genus nocardia.</title>
        <authorList>
            <person name="Li F."/>
        </authorList>
    </citation>
    <scope>NUCLEOTIDE SEQUENCE</scope>
    <source>
        <strain evidence="2">CDC141</strain>
    </source>
</reference>
<accession>A0A9X2E128</accession>
<evidence type="ECO:0000313" key="2">
    <source>
        <dbReference type="EMBL" id="MCM6772242.1"/>
    </source>
</evidence>
<dbReference type="Proteomes" id="UP001139157">
    <property type="component" value="Unassembled WGS sequence"/>
</dbReference>
<dbReference type="EMBL" id="JAMRXG010000001">
    <property type="protein sequence ID" value="MCM6772242.1"/>
    <property type="molecule type" value="Genomic_DNA"/>
</dbReference>
<feature type="chain" id="PRO_5040823406" description="DUF3558 domain-containing protein" evidence="1">
    <location>
        <begin position="22"/>
        <end position="176"/>
    </location>
</feature>
<sequence>MRKSLVLLAVVSVGGALLSMAAPARPAAGGDVDLECFGRFEVEFSPALGSTARPTRVTETDTYEGCRVGALVGRSTRSYTINISCSDWATTKPPGNEIVHWVGGFGDTYSSVHYSRVVAGRNEVTYVGEVIGGRLHDHNAEKVLIAESIAAPTCAPDSAVRGASGGIRLTLTNPEW</sequence>
<keyword evidence="1" id="KW-0732">Signal</keyword>
<evidence type="ECO:0000313" key="3">
    <source>
        <dbReference type="Proteomes" id="UP001139157"/>
    </source>
</evidence>
<gene>
    <name evidence="2" type="ORF">NDR86_01985</name>
</gene>
<evidence type="ECO:0000256" key="1">
    <source>
        <dbReference type="SAM" id="SignalP"/>
    </source>
</evidence>
<dbReference type="AlphaFoldDB" id="A0A9X2E128"/>